<feature type="transmembrane region" description="Helical" evidence="10">
    <location>
        <begin position="385"/>
        <end position="407"/>
    </location>
</feature>
<protein>
    <submittedName>
        <fullName evidence="11">Cation acetate symporter</fullName>
    </submittedName>
</protein>
<dbReference type="EMBL" id="JBEZFP010000063">
    <property type="protein sequence ID" value="MEU8136444.1"/>
    <property type="molecule type" value="Genomic_DNA"/>
</dbReference>
<dbReference type="RefSeq" id="WP_358356964.1">
    <property type="nucleotide sequence ID" value="NZ_JBEZFP010000063.1"/>
</dbReference>
<comment type="similarity">
    <text evidence="2 9">Belongs to the sodium:solute symporter (SSF) (TC 2.A.21) family.</text>
</comment>
<evidence type="ECO:0000256" key="9">
    <source>
        <dbReference type="RuleBase" id="RU362091"/>
    </source>
</evidence>
<keyword evidence="5 10" id="KW-0812">Transmembrane</keyword>
<dbReference type="Gene3D" id="1.20.1730.10">
    <property type="entry name" value="Sodium/glucose cotransporter"/>
    <property type="match status" value="1"/>
</dbReference>
<comment type="caution">
    <text evidence="11">The sequence shown here is derived from an EMBL/GenBank/DDBJ whole genome shotgun (WGS) entry which is preliminary data.</text>
</comment>
<reference evidence="11 12" key="1">
    <citation type="submission" date="2024-06" db="EMBL/GenBank/DDBJ databases">
        <title>The Natural Products Discovery Center: Release of the First 8490 Sequenced Strains for Exploring Actinobacteria Biosynthetic Diversity.</title>
        <authorList>
            <person name="Kalkreuter E."/>
            <person name="Kautsar S.A."/>
            <person name="Yang D."/>
            <person name="Bader C.D."/>
            <person name="Teijaro C.N."/>
            <person name="Fluegel L."/>
            <person name="Davis C.M."/>
            <person name="Simpson J.R."/>
            <person name="Lauterbach L."/>
            <person name="Steele A.D."/>
            <person name="Gui C."/>
            <person name="Meng S."/>
            <person name="Li G."/>
            <person name="Viehrig K."/>
            <person name="Ye F."/>
            <person name="Su P."/>
            <person name="Kiefer A.F."/>
            <person name="Nichols A."/>
            <person name="Cepeda A.J."/>
            <person name="Yan W."/>
            <person name="Fan B."/>
            <person name="Jiang Y."/>
            <person name="Adhikari A."/>
            <person name="Zheng C.-J."/>
            <person name="Schuster L."/>
            <person name="Cowan T.M."/>
            <person name="Smanski M.J."/>
            <person name="Chevrette M.G."/>
            <person name="De Carvalho L.P.S."/>
            <person name="Shen B."/>
        </authorList>
    </citation>
    <scope>NUCLEOTIDE SEQUENCE [LARGE SCALE GENOMIC DNA]</scope>
    <source>
        <strain evidence="11 12">NPDC048946</strain>
    </source>
</reference>
<evidence type="ECO:0000256" key="5">
    <source>
        <dbReference type="ARBA" id="ARBA00022692"/>
    </source>
</evidence>
<evidence type="ECO:0000256" key="1">
    <source>
        <dbReference type="ARBA" id="ARBA00004651"/>
    </source>
</evidence>
<evidence type="ECO:0000256" key="10">
    <source>
        <dbReference type="SAM" id="Phobius"/>
    </source>
</evidence>
<dbReference type="InterPro" id="IPR050277">
    <property type="entry name" value="Sodium:Solute_Symporter"/>
</dbReference>
<evidence type="ECO:0000256" key="8">
    <source>
        <dbReference type="ARBA" id="ARBA00023136"/>
    </source>
</evidence>
<feature type="transmembrane region" description="Helical" evidence="10">
    <location>
        <begin position="153"/>
        <end position="171"/>
    </location>
</feature>
<name>A0ABV3DNH2_9ACTN</name>
<feature type="transmembrane region" description="Helical" evidence="10">
    <location>
        <begin position="543"/>
        <end position="562"/>
    </location>
</feature>
<dbReference type="InterPro" id="IPR001734">
    <property type="entry name" value="Na/solute_symporter"/>
</dbReference>
<dbReference type="PANTHER" id="PTHR48086">
    <property type="entry name" value="SODIUM/PROLINE SYMPORTER-RELATED"/>
    <property type="match status" value="1"/>
</dbReference>
<feature type="transmembrane region" description="Helical" evidence="10">
    <location>
        <begin position="183"/>
        <end position="201"/>
    </location>
</feature>
<keyword evidence="7 10" id="KW-1133">Transmembrane helix</keyword>
<feature type="transmembrane region" description="Helical" evidence="10">
    <location>
        <begin position="6"/>
        <end position="25"/>
    </location>
</feature>
<feature type="transmembrane region" description="Helical" evidence="10">
    <location>
        <begin position="117"/>
        <end position="133"/>
    </location>
</feature>
<dbReference type="PANTHER" id="PTHR48086:SF6">
    <property type="entry name" value="CATION_ACETATE SYMPORTER ACTP"/>
    <property type="match status" value="1"/>
</dbReference>
<dbReference type="InterPro" id="IPR038377">
    <property type="entry name" value="Na/Glc_symporter_sf"/>
</dbReference>
<feature type="transmembrane region" description="Helical" evidence="10">
    <location>
        <begin position="479"/>
        <end position="500"/>
    </location>
</feature>
<dbReference type="PROSITE" id="PS50283">
    <property type="entry name" value="NA_SOLUT_SYMP_3"/>
    <property type="match status" value="1"/>
</dbReference>
<keyword evidence="8 10" id="KW-0472">Membrane</keyword>
<proteinExistence type="inferred from homology"/>
<accession>A0ABV3DNH2</accession>
<keyword evidence="12" id="KW-1185">Reference proteome</keyword>
<feature type="transmembrane region" description="Helical" evidence="10">
    <location>
        <begin position="512"/>
        <end position="531"/>
    </location>
</feature>
<gene>
    <name evidence="11" type="ORF">AB0C36_23400</name>
</gene>
<feature type="transmembrane region" description="Helical" evidence="10">
    <location>
        <begin position="304"/>
        <end position="324"/>
    </location>
</feature>
<feature type="transmembrane region" description="Helical" evidence="10">
    <location>
        <begin position="344"/>
        <end position="365"/>
    </location>
</feature>
<dbReference type="CDD" id="cd11480">
    <property type="entry name" value="SLC5sbd_u4"/>
    <property type="match status" value="1"/>
</dbReference>
<evidence type="ECO:0000256" key="6">
    <source>
        <dbReference type="ARBA" id="ARBA00022847"/>
    </source>
</evidence>
<dbReference type="Proteomes" id="UP001551482">
    <property type="component" value="Unassembled WGS sequence"/>
</dbReference>
<evidence type="ECO:0000256" key="4">
    <source>
        <dbReference type="ARBA" id="ARBA00022475"/>
    </source>
</evidence>
<comment type="subcellular location">
    <subcellularLocation>
        <location evidence="1">Cell membrane</location>
        <topology evidence="1">Multi-pass membrane protein</topology>
    </subcellularLocation>
</comment>
<evidence type="ECO:0000256" key="3">
    <source>
        <dbReference type="ARBA" id="ARBA00022448"/>
    </source>
</evidence>
<keyword evidence="3" id="KW-0813">Transport</keyword>
<evidence type="ECO:0000313" key="12">
    <source>
        <dbReference type="Proteomes" id="UP001551482"/>
    </source>
</evidence>
<sequence length="588" mass="61802">MISGHPLVAVVLVCAATALFGVHGLRPGRATSDFFVASRTVSPMRNAAAIGGEYLSAASFLGIAGLVLAFGADMLWYGIGYTAGYLVLLALVAAPLRRSGAYTLPDFAEVRLGSVRVRRLAAVMVVLIGWLYLLPQLQGASLTLRTVSGAPLWAGPVTVTVVVVWVVAWGGMRSVTLVQAFQYWLKLTAIALPVVFLLLAWRADGAPWPDSDAPPRFRETTTVSIRQPVEIRVTEPVVVTVRGHLDDRPYDGGQVLLTPGTHRFADGARATFPAGADVPHPVGTPPREGRSWTLPLAGTEHPLYATYSLLVATLLGTMGLPHVLVRFHTSPDGPSARRTTRNVLGLLSVFYLMPPLYGLLGRIYTPELLMTGRTDATVLLLPGRVVGGTLGTLLGALVLAGAFAAFLSTASGLTMSVAGVFAQEIERGRADRGRGGAREAVARPARRELLTLRLSGVTAAAVPCLLSLIATHYSVADVVGLAFAVAASSFCPLLLLGIWWRGLTPQGAAAGLLVGGGTAMAAVVLTMAGGPDEGWAAILLSRPAAWTVPLTFAVMVGVSYLTRRHIPEGAGRALARLHAPESLGLSPR</sequence>
<evidence type="ECO:0000256" key="2">
    <source>
        <dbReference type="ARBA" id="ARBA00006434"/>
    </source>
</evidence>
<evidence type="ECO:0000313" key="11">
    <source>
        <dbReference type="EMBL" id="MEU8136444.1"/>
    </source>
</evidence>
<keyword evidence="6" id="KW-0769">Symport</keyword>
<feature type="transmembrane region" description="Helical" evidence="10">
    <location>
        <begin position="75"/>
        <end position="96"/>
    </location>
</feature>
<feature type="transmembrane region" description="Helical" evidence="10">
    <location>
        <begin position="452"/>
        <end position="473"/>
    </location>
</feature>
<keyword evidence="4" id="KW-1003">Cell membrane</keyword>
<feature type="transmembrane region" description="Helical" evidence="10">
    <location>
        <begin position="46"/>
        <end position="69"/>
    </location>
</feature>
<dbReference type="Pfam" id="PF00474">
    <property type="entry name" value="SSF"/>
    <property type="match status" value="2"/>
</dbReference>
<organism evidence="11 12">
    <name type="scientific">Streptodolium elevatio</name>
    <dbReference type="NCBI Taxonomy" id="3157996"/>
    <lineage>
        <taxon>Bacteria</taxon>
        <taxon>Bacillati</taxon>
        <taxon>Actinomycetota</taxon>
        <taxon>Actinomycetes</taxon>
        <taxon>Kitasatosporales</taxon>
        <taxon>Streptomycetaceae</taxon>
        <taxon>Streptodolium</taxon>
    </lineage>
</organism>
<evidence type="ECO:0000256" key="7">
    <source>
        <dbReference type="ARBA" id="ARBA00022989"/>
    </source>
</evidence>